<dbReference type="AlphaFoldDB" id="A0A811RLX2"/>
<evidence type="ECO:0000256" key="6">
    <source>
        <dbReference type="ARBA" id="ARBA00022787"/>
    </source>
</evidence>
<keyword evidence="4" id="KW-1134">Transmembrane beta strand</keyword>
<keyword evidence="12" id="KW-1185">Reference proteome</keyword>
<keyword evidence="5" id="KW-0812">Transmembrane</keyword>
<dbReference type="Gene3D" id="2.30.30.100">
    <property type="match status" value="1"/>
</dbReference>
<accession>A0A811RLX2</accession>
<evidence type="ECO:0000256" key="4">
    <source>
        <dbReference type="ARBA" id="ARBA00022452"/>
    </source>
</evidence>
<feature type="compositionally biased region" description="Low complexity" evidence="10">
    <location>
        <begin position="27"/>
        <end position="42"/>
    </location>
</feature>
<proteinExistence type="inferred from homology"/>
<comment type="caution">
    <text evidence="11">The sequence shown here is derived from an EMBL/GenBank/DDBJ whole genome shotgun (WGS) entry which is preliminary data.</text>
</comment>
<feature type="region of interest" description="Disordered" evidence="10">
    <location>
        <begin position="1"/>
        <end position="42"/>
    </location>
</feature>
<evidence type="ECO:0000256" key="10">
    <source>
        <dbReference type="SAM" id="MobiDB-lite"/>
    </source>
</evidence>
<keyword evidence="7" id="KW-0653">Protein transport</keyword>
<dbReference type="EMBL" id="CAJGYO010000015">
    <property type="protein sequence ID" value="CAD6270890.1"/>
    <property type="molecule type" value="Genomic_DNA"/>
</dbReference>
<evidence type="ECO:0000256" key="5">
    <source>
        <dbReference type="ARBA" id="ARBA00022692"/>
    </source>
</evidence>
<evidence type="ECO:0000256" key="8">
    <source>
        <dbReference type="ARBA" id="ARBA00023128"/>
    </source>
</evidence>
<evidence type="ECO:0000256" key="7">
    <source>
        <dbReference type="ARBA" id="ARBA00022927"/>
    </source>
</evidence>
<protein>
    <submittedName>
        <fullName evidence="11">Uncharacterized protein</fullName>
    </submittedName>
</protein>
<evidence type="ECO:0000256" key="9">
    <source>
        <dbReference type="ARBA" id="ARBA00023136"/>
    </source>
</evidence>
<organism evidence="11 12">
    <name type="scientific">Miscanthus lutarioriparius</name>
    <dbReference type="NCBI Taxonomy" id="422564"/>
    <lineage>
        <taxon>Eukaryota</taxon>
        <taxon>Viridiplantae</taxon>
        <taxon>Streptophyta</taxon>
        <taxon>Embryophyta</taxon>
        <taxon>Tracheophyta</taxon>
        <taxon>Spermatophyta</taxon>
        <taxon>Magnoliopsida</taxon>
        <taxon>Liliopsida</taxon>
        <taxon>Poales</taxon>
        <taxon>Poaceae</taxon>
        <taxon>PACMAD clade</taxon>
        <taxon>Panicoideae</taxon>
        <taxon>Andropogonodae</taxon>
        <taxon>Andropogoneae</taxon>
        <taxon>Saccharinae</taxon>
        <taxon>Miscanthus</taxon>
    </lineage>
</organism>
<evidence type="ECO:0000256" key="1">
    <source>
        <dbReference type="ARBA" id="ARBA00004374"/>
    </source>
</evidence>
<dbReference type="InterPro" id="IPR027246">
    <property type="entry name" value="Porin_Euk/Tom40"/>
</dbReference>
<evidence type="ECO:0000313" key="12">
    <source>
        <dbReference type="Proteomes" id="UP000604825"/>
    </source>
</evidence>
<dbReference type="OrthoDB" id="10248838at2759"/>
<dbReference type="Proteomes" id="UP000604825">
    <property type="component" value="Unassembled WGS sequence"/>
</dbReference>
<reference evidence="11" key="1">
    <citation type="submission" date="2020-10" db="EMBL/GenBank/DDBJ databases">
        <authorList>
            <person name="Han B."/>
            <person name="Lu T."/>
            <person name="Zhao Q."/>
            <person name="Huang X."/>
            <person name="Zhao Y."/>
        </authorList>
    </citation>
    <scope>NUCLEOTIDE SEQUENCE</scope>
</reference>
<sequence length="338" mass="36935">MAGARPARWRTSASWPPLPLAGGRDAAPSTSPRNRTSSSPAASAPAIGIMEVGTAQIATTGMVALSYVQKVSEKLRYISNCVQVSLASDFMYSSVTKDVTATFGYDYMLRQCRLRGKLDTNGVVSALLEKRLTPSVTFQLYAEVATAQIATTGMVALSYVHKVSENVSLASDFMYNQMTKDVTTTFGHDYMLRHCRLRGKLDTNGVVSALLKERLTPAVTFQLSAEFFRSLYGHSAISADHPNFELLSAQTVPVNPKPFLNNLTGTLLLSNSSGVWSTELANTEDYIDGQFSGNLGEILIRCNSVLYLLAVPEDAEIEDADDNYTYQIRTYDLLSDET</sequence>
<dbReference type="Gene3D" id="2.40.160.10">
    <property type="entry name" value="Porin"/>
    <property type="match status" value="2"/>
</dbReference>
<dbReference type="Pfam" id="PF01459">
    <property type="entry name" value="Porin_3"/>
    <property type="match status" value="1"/>
</dbReference>
<dbReference type="GO" id="GO:0008320">
    <property type="term" value="F:protein transmembrane transporter activity"/>
    <property type="evidence" value="ECO:0007669"/>
    <property type="project" value="InterPro"/>
</dbReference>
<evidence type="ECO:0000256" key="3">
    <source>
        <dbReference type="ARBA" id="ARBA00022448"/>
    </source>
</evidence>
<comment type="subcellular location">
    <subcellularLocation>
        <location evidence="1">Mitochondrion outer membrane</location>
        <topology evidence="1">Multi-pass membrane protein</topology>
    </subcellularLocation>
</comment>
<dbReference type="InterPro" id="IPR037930">
    <property type="entry name" value="Tom40"/>
</dbReference>
<dbReference type="PANTHER" id="PTHR10802">
    <property type="entry name" value="MITOCHONDRIAL IMPORT RECEPTOR SUBUNIT TOM40"/>
    <property type="match status" value="1"/>
</dbReference>
<dbReference type="GO" id="GO:0005741">
    <property type="term" value="C:mitochondrial outer membrane"/>
    <property type="evidence" value="ECO:0007669"/>
    <property type="project" value="UniProtKB-SubCell"/>
</dbReference>
<dbReference type="GO" id="GO:0030150">
    <property type="term" value="P:protein import into mitochondrial matrix"/>
    <property type="evidence" value="ECO:0007669"/>
    <property type="project" value="InterPro"/>
</dbReference>
<dbReference type="InterPro" id="IPR023614">
    <property type="entry name" value="Porin_dom_sf"/>
</dbReference>
<gene>
    <name evidence="11" type="ORF">NCGR_LOCUS54180</name>
</gene>
<keyword evidence="8" id="KW-0496">Mitochondrion</keyword>
<evidence type="ECO:0000256" key="2">
    <source>
        <dbReference type="ARBA" id="ARBA00010510"/>
    </source>
</evidence>
<keyword evidence="6" id="KW-1000">Mitochondrion outer membrane</keyword>
<name>A0A811RLX2_9POAL</name>
<keyword evidence="3" id="KW-0813">Transport</keyword>
<keyword evidence="9" id="KW-0472">Membrane</keyword>
<comment type="similarity">
    <text evidence="2">Belongs to the Tom40 family.</text>
</comment>
<evidence type="ECO:0000313" key="11">
    <source>
        <dbReference type="EMBL" id="CAD6270890.1"/>
    </source>
</evidence>